<dbReference type="AlphaFoldDB" id="A0A6P1NPV4"/>
<dbReference type="KEGG" id="psey:GU243_02380"/>
<sequence length="81" mass="8434">MAIKLGNKNKAPGDNWIGFGGVLCFLTVVIFLMGAFNGVNNGLTLAGGVLMGLIMISIGYLKRISVALMQNTSATKESASI</sequence>
<accession>A0A6P1NPV4</accession>
<evidence type="ECO:0000313" key="2">
    <source>
        <dbReference type="EMBL" id="QHK18811.1"/>
    </source>
</evidence>
<reference evidence="2 3" key="1">
    <citation type="submission" date="2020-01" db="EMBL/GenBank/DDBJ databases">
        <title>Pseudarthrobacter psychrotolerans sp. nov., isolated from antarctic soil.</title>
        <authorList>
            <person name="Shin Y."/>
            <person name="Park W."/>
        </authorList>
    </citation>
    <scope>NUCLEOTIDE SEQUENCE [LARGE SCALE GENOMIC DNA]</scope>
    <source>
        <strain evidence="2 3">YJ56</strain>
    </source>
</reference>
<keyword evidence="1" id="KW-0812">Transmembrane</keyword>
<keyword evidence="3" id="KW-1185">Reference proteome</keyword>
<organism evidence="2 3">
    <name type="scientific">Pseudarthrobacter psychrotolerans</name>
    <dbReference type="NCBI Taxonomy" id="2697569"/>
    <lineage>
        <taxon>Bacteria</taxon>
        <taxon>Bacillati</taxon>
        <taxon>Actinomycetota</taxon>
        <taxon>Actinomycetes</taxon>
        <taxon>Micrococcales</taxon>
        <taxon>Micrococcaceae</taxon>
        <taxon>Pseudarthrobacter</taxon>
    </lineage>
</organism>
<evidence type="ECO:0000313" key="3">
    <source>
        <dbReference type="Proteomes" id="UP000464186"/>
    </source>
</evidence>
<dbReference type="EMBL" id="CP047898">
    <property type="protein sequence ID" value="QHK18811.1"/>
    <property type="molecule type" value="Genomic_DNA"/>
</dbReference>
<keyword evidence="1" id="KW-0472">Membrane</keyword>
<dbReference type="Proteomes" id="UP000464186">
    <property type="component" value="Chromosome"/>
</dbReference>
<proteinExistence type="predicted"/>
<evidence type="ECO:0000256" key="1">
    <source>
        <dbReference type="SAM" id="Phobius"/>
    </source>
</evidence>
<keyword evidence="1" id="KW-1133">Transmembrane helix</keyword>
<protein>
    <submittedName>
        <fullName evidence="2">Uncharacterized protein</fullName>
    </submittedName>
</protein>
<gene>
    <name evidence="2" type="ORF">GU243_02380</name>
</gene>
<name>A0A6P1NPV4_9MICC</name>
<feature type="transmembrane region" description="Helical" evidence="1">
    <location>
        <begin position="42"/>
        <end position="61"/>
    </location>
</feature>
<feature type="transmembrane region" description="Helical" evidence="1">
    <location>
        <begin position="16"/>
        <end position="36"/>
    </location>
</feature>